<sequence>MRTALLTAAQALVWAAAPVLLVQGRRVRRTALTLPPARGTRGTAPGTGAAEGAAGPEPLCLLVLGDSSAAGVGVDSLADGVPGRVAAELAAATGRAVEWRAAARSGADSARVAGALLPAAAREAGAAWRPDLVLVVVGVNDITRMTSGRAFARNAAAIAGGVRARWPRAATAFSALPPLERFPALPWPLRPLLGLRSRYLDARLRAVLARLPGADHAAFPRSALSGPELFSADGFHPGAEGYRRWAGHLAARLRNSLDTSGRATDSVTRPL</sequence>
<dbReference type="InterPro" id="IPR013830">
    <property type="entry name" value="SGNH_hydro"/>
</dbReference>
<gene>
    <name evidence="3" type="ORF">HNR12_002022</name>
</gene>
<evidence type="ECO:0000313" key="4">
    <source>
        <dbReference type="Proteomes" id="UP000575985"/>
    </source>
</evidence>
<proteinExistence type="predicted"/>
<comment type="caution">
    <text evidence="3">The sequence shown here is derived from an EMBL/GenBank/DDBJ whole genome shotgun (WGS) entry which is preliminary data.</text>
</comment>
<organism evidence="3 4">
    <name type="scientific">Streptomonospora nanhaiensis</name>
    <dbReference type="NCBI Taxonomy" id="1323731"/>
    <lineage>
        <taxon>Bacteria</taxon>
        <taxon>Bacillati</taxon>
        <taxon>Actinomycetota</taxon>
        <taxon>Actinomycetes</taxon>
        <taxon>Streptosporangiales</taxon>
        <taxon>Nocardiopsidaceae</taxon>
        <taxon>Streptomonospora</taxon>
    </lineage>
</organism>
<evidence type="ECO:0000256" key="1">
    <source>
        <dbReference type="SAM" id="MobiDB-lite"/>
    </source>
</evidence>
<keyword evidence="4" id="KW-1185">Reference proteome</keyword>
<feature type="region of interest" description="Disordered" evidence="1">
    <location>
        <begin position="32"/>
        <end position="52"/>
    </location>
</feature>
<dbReference type="InterPro" id="IPR036514">
    <property type="entry name" value="SGNH_hydro_sf"/>
</dbReference>
<reference evidence="3 4" key="1">
    <citation type="submission" date="2020-07" db="EMBL/GenBank/DDBJ databases">
        <title>Sequencing the genomes of 1000 actinobacteria strains.</title>
        <authorList>
            <person name="Klenk H.-P."/>
        </authorList>
    </citation>
    <scope>NUCLEOTIDE SEQUENCE [LARGE SCALE GENOMIC DNA]</scope>
    <source>
        <strain evidence="3 4">DSM 45927</strain>
    </source>
</reference>
<dbReference type="EMBL" id="JACCFO010000001">
    <property type="protein sequence ID" value="NYI95745.1"/>
    <property type="molecule type" value="Genomic_DNA"/>
</dbReference>
<dbReference type="RefSeq" id="WP_179767221.1">
    <property type="nucleotide sequence ID" value="NZ_JACCFO010000001.1"/>
</dbReference>
<dbReference type="PANTHER" id="PTHR30383">
    <property type="entry name" value="THIOESTERASE 1/PROTEASE 1/LYSOPHOSPHOLIPASE L1"/>
    <property type="match status" value="1"/>
</dbReference>
<accession>A0A853BM09</accession>
<dbReference type="CDD" id="cd01836">
    <property type="entry name" value="FeeA_FeeB_like"/>
    <property type="match status" value="1"/>
</dbReference>
<evidence type="ECO:0000259" key="2">
    <source>
        <dbReference type="Pfam" id="PF13472"/>
    </source>
</evidence>
<dbReference type="Proteomes" id="UP000575985">
    <property type="component" value="Unassembled WGS sequence"/>
</dbReference>
<dbReference type="PANTHER" id="PTHR30383:SF24">
    <property type="entry name" value="THIOESTERASE 1_PROTEASE 1_LYSOPHOSPHOLIPASE L1"/>
    <property type="match status" value="1"/>
</dbReference>
<dbReference type="AlphaFoldDB" id="A0A853BM09"/>
<dbReference type="Gene3D" id="3.40.50.1110">
    <property type="entry name" value="SGNH hydrolase"/>
    <property type="match status" value="1"/>
</dbReference>
<name>A0A853BM09_9ACTN</name>
<dbReference type="GO" id="GO:0004622">
    <property type="term" value="F:phosphatidylcholine lysophospholipase activity"/>
    <property type="evidence" value="ECO:0007669"/>
    <property type="project" value="TreeGrafter"/>
</dbReference>
<dbReference type="Pfam" id="PF13472">
    <property type="entry name" value="Lipase_GDSL_2"/>
    <property type="match status" value="1"/>
</dbReference>
<protein>
    <submittedName>
        <fullName evidence="3">Lysophospholipase L1-like esterase</fullName>
    </submittedName>
</protein>
<evidence type="ECO:0000313" key="3">
    <source>
        <dbReference type="EMBL" id="NYI95745.1"/>
    </source>
</evidence>
<dbReference type="SUPFAM" id="SSF52266">
    <property type="entry name" value="SGNH hydrolase"/>
    <property type="match status" value="1"/>
</dbReference>
<feature type="domain" description="SGNH hydrolase-type esterase" evidence="2">
    <location>
        <begin position="63"/>
        <end position="244"/>
    </location>
</feature>
<dbReference type="InterPro" id="IPR051532">
    <property type="entry name" value="Ester_Hydrolysis_Enzymes"/>
</dbReference>
<feature type="compositionally biased region" description="Low complexity" evidence="1">
    <location>
        <begin position="35"/>
        <end position="52"/>
    </location>
</feature>